<evidence type="ECO:0000256" key="21">
    <source>
        <dbReference type="SAM" id="Phobius"/>
    </source>
</evidence>
<comment type="similarity">
    <text evidence="19">Belongs to the class-II aminoacyl-tRNA synthetase family.</text>
</comment>
<keyword evidence="6" id="KW-0808">Transferase</keyword>
<dbReference type="InterPro" id="IPR044136">
    <property type="entry name" value="Lys-tRNA-ligase_II_N"/>
</dbReference>
<evidence type="ECO:0000256" key="7">
    <source>
        <dbReference type="ARBA" id="ARBA00022692"/>
    </source>
</evidence>
<dbReference type="InterPro" id="IPR004364">
    <property type="entry name" value="Aa-tRNA-synt_II"/>
</dbReference>
<keyword evidence="13 19" id="KW-0030">Aminoacyl-tRNA synthetase</keyword>
<reference evidence="23 24" key="1">
    <citation type="submission" date="2012-02" db="EMBL/GenBank/DDBJ databases">
        <title>Whole genome shotgun sequence of Mobilicoccus pelagius NBRC 104925.</title>
        <authorList>
            <person name="Yoshida Y."/>
            <person name="Hosoyama A."/>
            <person name="Tsuchikane K."/>
            <person name="Katsumata H."/>
            <person name="Yamazaki S."/>
            <person name="Fujita N."/>
        </authorList>
    </citation>
    <scope>NUCLEOTIDE SEQUENCE [LARGE SCALE GENOMIC DNA]</scope>
    <source>
        <strain evidence="23 24">NBRC 104925</strain>
    </source>
</reference>
<gene>
    <name evidence="19" type="primary">lysS</name>
    <name evidence="23" type="ORF">MOPEL_074_00590</name>
</gene>
<feature type="transmembrane region" description="Helical" evidence="21">
    <location>
        <begin position="65"/>
        <end position="83"/>
    </location>
</feature>
<dbReference type="CDD" id="cd04322">
    <property type="entry name" value="LysRS_N"/>
    <property type="match status" value="1"/>
</dbReference>
<dbReference type="InterPro" id="IPR002313">
    <property type="entry name" value="Lys-tRNA-ligase_II"/>
</dbReference>
<dbReference type="InterPro" id="IPR006195">
    <property type="entry name" value="aa-tRNA-synth_II"/>
</dbReference>
<evidence type="ECO:0000313" key="23">
    <source>
        <dbReference type="EMBL" id="GAB48572.1"/>
    </source>
</evidence>
<comment type="similarity">
    <text evidence="3">In the C-terminal section; belongs to the class-II aminoacyl-tRNA synthetase family.</text>
</comment>
<dbReference type="Pfam" id="PF00152">
    <property type="entry name" value="tRNA-synt_2"/>
    <property type="match status" value="1"/>
</dbReference>
<dbReference type="Pfam" id="PF01336">
    <property type="entry name" value="tRNA_anti-codon"/>
    <property type="match status" value="1"/>
</dbReference>
<name>H5US64_9MICO</name>
<evidence type="ECO:0000256" key="15">
    <source>
        <dbReference type="ARBA" id="ARBA00023268"/>
    </source>
</evidence>
<keyword evidence="15" id="KW-0511">Multifunctional enzyme</keyword>
<dbReference type="NCBIfam" id="NF002821">
    <property type="entry name" value="PRK02983.1"/>
    <property type="match status" value="1"/>
</dbReference>
<dbReference type="EC" id="6.1.1.6" evidence="19"/>
<evidence type="ECO:0000256" key="2">
    <source>
        <dbReference type="ARBA" id="ARBA00005270"/>
    </source>
</evidence>
<evidence type="ECO:0000256" key="12">
    <source>
        <dbReference type="ARBA" id="ARBA00023098"/>
    </source>
</evidence>
<evidence type="ECO:0000256" key="19">
    <source>
        <dbReference type="HAMAP-Rule" id="MF_00252"/>
    </source>
</evidence>
<evidence type="ECO:0000256" key="18">
    <source>
        <dbReference type="ARBA" id="ARBA00048573"/>
    </source>
</evidence>
<sequence>MCDAGAGSAEVLSVSDPSTTERDPRMPSTSLLRRTTEPCPPHAAGTTEDVAVRDSTPRQERFARVLVWTYAVATVTTAFLWMFEHWGRRHVSWPELVFSFVNVPVSNSAVSLVVLALVTRALVGRKRLGLVGVAFFQAFGLLGGLQVASFFLTEGSPYPSWHGWWLVLGFLDLGAIVPAVVVLWFCWRSRAAFPGRLRQGSWTTLVGTLVIGVGLAVLTTWGLLTWFDRDAGDPAVVRSVVLRALGFTGTWAQAVVPVPQLVSQLAGIIVGATLVVAVVLFTRSSRDSKAWTQDHEVELRSLLREYGERDSLGYFATRRDKSLVFSEDRRAAVAYDVVGGVALASGDPVGDPAAWTDAIHRWKAQSRWYGWVPAILGVSEDGARAYLAAGFDVVALGDEAILHTDAFHLDTTTMTPVRRAVQHARRSGLVTQIRRQQDIAPVELAELCAMADAWREGGTERGFSMALDRRGDPADGRTVWVTAHDADGKCFGLLSFVPWGASGVSLDTMRRHPQAPNGTIELLVATLMECGPDLGIRRVSLNFAFLRGVFVDAERLGASTLTRLNSSVLGGLDRFFQLERLYRSNEKYRPTWVPRYVCVDSRVSLPQALVAMGLAEGFIPTLFGTPQVPQLDAEHLARVRELESRPLVDAASLAPRRGDQTRVRLARVEAMRARGVDPYPVGVAPAEGLARFATLPAEDWHGKVRLCGRIRTVRDHGGVVFAQLVDGTHTLQAVLERQALTGEQAVPAFTHSADGGDLLVVEGTLGHSRTGTPSVLVTGWRLVAKALHPVPFEAFTDPEARLRRRATDLIVHPEVAQRLRVRSAVVASLRRTLTDAGYLEVETPILHTVHGGASARPFRTYSNAFGVDLAMRIAPELYLKRLVVAGMGPLFEMGRNFRNEGADATHNPEFTSLEAYEPFGDYTTMRHLTERLVTEAATAVHGAPLLPLRTGRGADPEARELVDVSGPWPVLPVLEAVSRAVGREVTLDMDFETLLDIARRHEVAVHDGMGPGAVVEELYADLVEAATVHPTFYVDFPVETSPLTGAHRSKPGLVERWDLVVDRMELGTAYSELTDPIEQRRRLTEQSLKAALGDVEAMEVDEDFLRTLEIGMPPTGGLGIGVDRLAMLLLGTSIRGVLTFPFVRPAR</sequence>
<dbReference type="Gene3D" id="2.40.50.140">
    <property type="entry name" value="Nucleic acid-binding proteins"/>
    <property type="match status" value="1"/>
</dbReference>
<dbReference type="InterPro" id="IPR012340">
    <property type="entry name" value="NA-bd_OB-fold"/>
</dbReference>
<evidence type="ECO:0000256" key="8">
    <source>
        <dbReference type="ARBA" id="ARBA00022723"/>
    </source>
</evidence>
<dbReference type="PRINTS" id="PR00982">
    <property type="entry name" value="TRNASYNTHLYS"/>
</dbReference>
<feature type="transmembrane region" description="Helical" evidence="21">
    <location>
        <begin position="164"/>
        <end position="187"/>
    </location>
</feature>
<dbReference type="GO" id="GO:0005829">
    <property type="term" value="C:cytosol"/>
    <property type="evidence" value="ECO:0007669"/>
    <property type="project" value="TreeGrafter"/>
</dbReference>
<comment type="function">
    <text evidence="16">Catalyzes the production of L-lysyl-tRNA(Lys)transfer and the transfer of a lysyl group from L-lysyl-tRNA(Lys) to membrane-bound phosphatidylglycerol (PG), which produces lysylphosphatidylglycerol (LPG), one of the components of the bacterial membrane with a positive net charge. LPG synthesis contributes to the resistance to cationic antimicrobial peptides (CAMPs) and likely protects M.tuberculosis against the CAMPs produced by competiting microorganisms (bacteriocins). In fact, the modification of anionic phosphatidylglycerol with positively charged L-lysine results in repulsion of the peptides.</text>
</comment>
<evidence type="ECO:0000259" key="22">
    <source>
        <dbReference type="PROSITE" id="PS50862"/>
    </source>
</evidence>
<evidence type="ECO:0000256" key="16">
    <source>
        <dbReference type="ARBA" id="ARBA00024681"/>
    </source>
</evidence>
<keyword evidence="9 19" id="KW-0547">Nucleotide-binding</keyword>
<accession>H5US64</accession>
<dbReference type="InterPro" id="IPR024320">
    <property type="entry name" value="LPG_synthase_C"/>
</dbReference>
<keyword evidence="7 21" id="KW-0812">Transmembrane</keyword>
<keyword evidence="11 21" id="KW-1133">Transmembrane helix</keyword>
<dbReference type="GO" id="GO:0006629">
    <property type="term" value="P:lipid metabolic process"/>
    <property type="evidence" value="ECO:0007669"/>
    <property type="project" value="UniProtKB-KW"/>
</dbReference>
<protein>
    <recommendedName>
        <fullName evidence="19">Lysine--tRNA ligase</fullName>
        <ecNumber evidence="19">6.1.1.6</ecNumber>
    </recommendedName>
    <alternativeName>
        <fullName evidence="19">Lysyl-tRNA synthetase</fullName>
        <shortName evidence="19">LysRS</shortName>
    </alternativeName>
</protein>
<feature type="domain" description="Aminoacyl-transfer RNA synthetases class-II family profile" evidence="22">
    <location>
        <begin position="819"/>
        <end position="1145"/>
    </location>
</feature>
<dbReference type="PANTHER" id="PTHR42918:SF15">
    <property type="entry name" value="LYSINE--TRNA LIGASE, CHLOROPLASTIC_MITOCHONDRIAL"/>
    <property type="match status" value="1"/>
</dbReference>
<evidence type="ECO:0000256" key="20">
    <source>
        <dbReference type="SAM" id="MobiDB-lite"/>
    </source>
</evidence>
<feature type="transmembrane region" description="Helical" evidence="21">
    <location>
        <begin position="199"/>
        <end position="224"/>
    </location>
</feature>
<dbReference type="Gene3D" id="3.30.930.10">
    <property type="entry name" value="Bira Bifunctional Protein, Domain 2"/>
    <property type="match status" value="1"/>
</dbReference>
<evidence type="ECO:0000256" key="9">
    <source>
        <dbReference type="ARBA" id="ARBA00022741"/>
    </source>
</evidence>
<evidence type="ECO:0000256" key="10">
    <source>
        <dbReference type="ARBA" id="ARBA00022840"/>
    </source>
</evidence>
<dbReference type="eggNOG" id="COG1190">
    <property type="taxonomic scope" value="Bacteria"/>
</dbReference>
<comment type="catalytic activity">
    <reaction evidence="18 19">
        <text>tRNA(Lys) + L-lysine + ATP = L-lysyl-tRNA(Lys) + AMP + diphosphate</text>
        <dbReference type="Rhea" id="RHEA:20792"/>
        <dbReference type="Rhea" id="RHEA-COMP:9696"/>
        <dbReference type="Rhea" id="RHEA-COMP:9697"/>
        <dbReference type="ChEBI" id="CHEBI:30616"/>
        <dbReference type="ChEBI" id="CHEBI:32551"/>
        <dbReference type="ChEBI" id="CHEBI:33019"/>
        <dbReference type="ChEBI" id="CHEBI:78442"/>
        <dbReference type="ChEBI" id="CHEBI:78529"/>
        <dbReference type="ChEBI" id="CHEBI:456215"/>
        <dbReference type="EC" id="6.1.1.6"/>
    </reaction>
</comment>
<keyword evidence="19" id="KW-0648">Protein biosynthesis</keyword>
<dbReference type="PANTHER" id="PTHR42918">
    <property type="entry name" value="LYSYL-TRNA SYNTHETASE"/>
    <property type="match status" value="1"/>
</dbReference>
<evidence type="ECO:0000256" key="4">
    <source>
        <dbReference type="ARBA" id="ARBA00022475"/>
    </source>
</evidence>
<comment type="subunit">
    <text evidence="19">Homodimer.</text>
</comment>
<evidence type="ECO:0000256" key="17">
    <source>
        <dbReference type="ARBA" id="ARBA00047540"/>
    </source>
</evidence>
<comment type="cofactor">
    <cofactor evidence="19">
        <name>Mg(2+)</name>
        <dbReference type="ChEBI" id="CHEBI:18420"/>
    </cofactor>
    <text evidence="19">Binds 3 Mg(2+) ions per subunit.</text>
</comment>
<dbReference type="GO" id="GO:0000049">
    <property type="term" value="F:tRNA binding"/>
    <property type="evidence" value="ECO:0007669"/>
    <property type="project" value="TreeGrafter"/>
</dbReference>
<keyword evidence="19" id="KW-0460">Magnesium</keyword>
<comment type="catalytic activity">
    <reaction evidence="17">
        <text>L-lysyl-tRNA(Lys) + a 1,2-diacyl-sn-glycero-3-phospho-(1'-sn-glycerol) = a 1,2-diacyl-sn-glycero-3-phospho-1'-(3'-O-L-lysyl)-sn-glycerol + tRNA(Lys)</text>
        <dbReference type="Rhea" id="RHEA:10668"/>
        <dbReference type="Rhea" id="RHEA-COMP:9696"/>
        <dbReference type="Rhea" id="RHEA-COMP:9697"/>
        <dbReference type="ChEBI" id="CHEBI:64716"/>
        <dbReference type="ChEBI" id="CHEBI:75792"/>
        <dbReference type="ChEBI" id="CHEBI:78442"/>
        <dbReference type="ChEBI" id="CHEBI:78529"/>
        <dbReference type="EC" id="2.3.2.3"/>
    </reaction>
</comment>
<dbReference type="Proteomes" id="UP000004367">
    <property type="component" value="Unassembled WGS sequence"/>
</dbReference>
<comment type="caution">
    <text evidence="23">The sequence shown here is derived from an EMBL/GenBank/DDBJ whole genome shotgun (WGS) entry which is preliminary data.</text>
</comment>
<keyword evidence="10 19" id="KW-0067">ATP-binding</keyword>
<feature type="binding site" evidence="19">
    <location>
        <position position="1065"/>
    </location>
    <ligand>
        <name>Mg(2+)</name>
        <dbReference type="ChEBI" id="CHEBI:18420"/>
        <label>2</label>
    </ligand>
</feature>
<dbReference type="GO" id="GO:0006430">
    <property type="term" value="P:lysyl-tRNA aminoacylation"/>
    <property type="evidence" value="ECO:0007669"/>
    <property type="project" value="UniProtKB-UniRule"/>
</dbReference>
<dbReference type="SUPFAM" id="SSF50249">
    <property type="entry name" value="Nucleic acid-binding proteins"/>
    <property type="match status" value="1"/>
</dbReference>
<evidence type="ECO:0000256" key="14">
    <source>
        <dbReference type="ARBA" id="ARBA00023251"/>
    </source>
</evidence>
<dbReference type="EMBL" id="BAFE01000053">
    <property type="protein sequence ID" value="GAB48572.1"/>
    <property type="molecule type" value="Genomic_DNA"/>
</dbReference>
<evidence type="ECO:0000256" key="3">
    <source>
        <dbReference type="ARBA" id="ARBA00009968"/>
    </source>
</evidence>
<organism evidence="23 24">
    <name type="scientific">Mobilicoccus pelagius NBRC 104925</name>
    <dbReference type="NCBI Taxonomy" id="1089455"/>
    <lineage>
        <taxon>Bacteria</taxon>
        <taxon>Bacillati</taxon>
        <taxon>Actinomycetota</taxon>
        <taxon>Actinomycetes</taxon>
        <taxon>Micrococcales</taxon>
        <taxon>Dermatophilaceae</taxon>
        <taxon>Mobilicoccus</taxon>
    </lineage>
</organism>
<comment type="similarity">
    <text evidence="2">In the N-terminal section; belongs to the LPG synthetase family.</text>
</comment>
<dbReference type="InterPro" id="IPR004365">
    <property type="entry name" value="NA-bd_OB_tRNA"/>
</dbReference>
<dbReference type="eggNOG" id="COG2898">
    <property type="taxonomic scope" value="Bacteria"/>
</dbReference>
<keyword evidence="24" id="KW-1185">Reference proteome</keyword>
<evidence type="ECO:0000256" key="5">
    <source>
        <dbReference type="ARBA" id="ARBA00022598"/>
    </source>
</evidence>
<evidence type="ECO:0000256" key="13">
    <source>
        <dbReference type="ARBA" id="ARBA00023146"/>
    </source>
</evidence>
<dbReference type="GO" id="GO:0046677">
    <property type="term" value="P:response to antibiotic"/>
    <property type="evidence" value="ECO:0007669"/>
    <property type="project" value="UniProtKB-KW"/>
</dbReference>
<keyword evidence="14" id="KW-0046">Antibiotic resistance</keyword>
<keyword evidence="19" id="KW-0963">Cytoplasm</keyword>
<keyword evidence="21" id="KW-0472">Membrane</keyword>
<feature type="binding site" evidence="19">
    <location>
        <position position="1065"/>
    </location>
    <ligand>
        <name>Mg(2+)</name>
        <dbReference type="ChEBI" id="CHEBI:18420"/>
        <label>1</label>
    </ligand>
</feature>
<keyword evidence="5 19" id="KW-0436">Ligase</keyword>
<evidence type="ECO:0000256" key="11">
    <source>
        <dbReference type="ARBA" id="ARBA00022989"/>
    </source>
</evidence>
<dbReference type="HAMAP" id="MF_00252">
    <property type="entry name" value="Lys_tRNA_synth_class2"/>
    <property type="match status" value="1"/>
</dbReference>
<evidence type="ECO:0000256" key="1">
    <source>
        <dbReference type="ARBA" id="ARBA00004651"/>
    </source>
</evidence>
<proteinExistence type="inferred from homology"/>
<dbReference type="SUPFAM" id="SSF55681">
    <property type="entry name" value="Class II aaRS and biotin synthetases"/>
    <property type="match status" value="1"/>
</dbReference>
<feature type="binding site" evidence="19">
    <location>
        <position position="1058"/>
    </location>
    <ligand>
        <name>Mg(2+)</name>
        <dbReference type="ChEBI" id="CHEBI:18420"/>
        <label>1</label>
    </ligand>
</feature>
<dbReference type="InterPro" id="IPR018149">
    <property type="entry name" value="Lys-tRNA-synth_II_C"/>
</dbReference>
<comment type="subcellular location">
    <subcellularLocation>
        <location evidence="1">Cell membrane</location>
        <topology evidence="1">Multi-pass membrane protein</topology>
    </subcellularLocation>
    <subcellularLocation>
        <location evidence="19">Cytoplasm</location>
    </subcellularLocation>
</comment>
<feature type="region of interest" description="Disordered" evidence="20">
    <location>
        <begin position="1"/>
        <end position="48"/>
    </location>
</feature>
<feature type="transmembrane region" description="Helical" evidence="21">
    <location>
        <begin position="103"/>
        <end position="123"/>
    </location>
</feature>
<dbReference type="PROSITE" id="PS50862">
    <property type="entry name" value="AA_TRNA_LIGASE_II"/>
    <property type="match status" value="1"/>
</dbReference>
<feature type="transmembrane region" description="Helical" evidence="21">
    <location>
        <begin position="130"/>
        <end position="152"/>
    </location>
</feature>
<keyword evidence="8 19" id="KW-0479">Metal-binding</keyword>
<keyword evidence="12" id="KW-0443">Lipid metabolism</keyword>
<dbReference type="AlphaFoldDB" id="H5US64"/>
<dbReference type="GO" id="GO:0000287">
    <property type="term" value="F:magnesium ion binding"/>
    <property type="evidence" value="ECO:0007669"/>
    <property type="project" value="UniProtKB-UniRule"/>
</dbReference>
<keyword evidence="4" id="KW-1003">Cell membrane</keyword>
<dbReference type="STRING" id="1089455.MOPEL_074_00590"/>
<dbReference type="NCBIfam" id="NF001756">
    <property type="entry name" value="PRK00484.1"/>
    <property type="match status" value="1"/>
</dbReference>
<dbReference type="InterPro" id="IPR045864">
    <property type="entry name" value="aa-tRNA-synth_II/BPL/LPL"/>
</dbReference>
<evidence type="ECO:0000313" key="24">
    <source>
        <dbReference type="Proteomes" id="UP000004367"/>
    </source>
</evidence>
<evidence type="ECO:0000256" key="6">
    <source>
        <dbReference type="ARBA" id="ARBA00022679"/>
    </source>
</evidence>
<dbReference type="GO" id="GO:0050071">
    <property type="term" value="F:phosphatidylglycerol lysyltransferase activity"/>
    <property type="evidence" value="ECO:0007669"/>
    <property type="project" value="UniProtKB-EC"/>
</dbReference>
<dbReference type="GO" id="GO:0005886">
    <property type="term" value="C:plasma membrane"/>
    <property type="evidence" value="ECO:0007669"/>
    <property type="project" value="UniProtKB-SubCell"/>
</dbReference>
<dbReference type="Pfam" id="PF09924">
    <property type="entry name" value="LPG_synthase_C"/>
    <property type="match status" value="1"/>
</dbReference>
<dbReference type="GO" id="GO:0005524">
    <property type="term" value="F:ATP binding"/>
    <property type="evidence" value="ECO:0007669"/>
    <property type="project" value="UniProtKB-UniRule"/>
</dbReference>
<dbReference type="GO" id="GO:0004824">
    <property type="term" value="F:lysine-tRNA ligase activity"/>
    <property type="evidence" value="ECO:0007669"/>
    <property type="project" value="UniProtKB-UniRule"/>
</dbReference>